<keyword evidence="1" id="KW-0808">Transferase</keyword>
<dbReference type="RefSeq" id="WP_418161766.1">
    <property type="nucleotide sequence ID" value="NZ_JBBLZC010000038.1"/>
</dbReference>
<dbReference type="Proteomes" id="UP001375743">
    <property type="component" value="Unassembled WGS sequence"/>
</dbReference>
<evidence type="ECO:0000313" key="4">
    <source>
        <dbReference type="EMBL" id="MEK0085918.1"/>
    </source>
</evidence>
<proteinExistence type="predicted"/>
<dbReference type="PANTHER" id="PTHR43877:SF1">
    <property type="entry name" value="ACETYLTRANSFERASE"/>
    <property type="match status" value="1"/>
</dbReference>
<keyword evidence="2" id="KW-0012">Acyltransferase</keyword>
<dbReference type="PANTHER" id="PTHR43877">
    <property type="entry name" value="AMINOALKYLPHOSPHONATE N-ACETYLTRANSFERASE-RELATED-RELATED"/>
    <property type="match status" value="1"/>
</dbReference>
<comment type="caution">
    <text evidence="4">The sequence shown here is derived from an EMBL/GenBank/DDBJ whole genome shotgun (WGS) entry which is preliminary data.</text>
</comment>
<sequence>MTAPVLEVTEAPAPADVETLLRGLVAFNEPFLGRPDFRQLAVLARREGDLVGGLIGETGRGFLFVDLFWLDAGWRRQGLGSRLLAAAEAEAVARGCHSAWLDTYDFQARPFYERHGFELFGELTGFPNGHRRYFLVKRLAGAAGSGG</sequence>
<keyword evidence="5" id="KW-1185">Reference proteome</keyword>
<dbReference type="InterPro" id="IPR016181">
    <property type="entry name" value="Acyl_CoA_acyltransferase"/>
</dbReference>
<evidence type="ECO:0000259" key="3">
    <source>
        <dbReference type="PROSITE" id="PS51186"/>
    </source>
</evidence>
<name>A0ABU8XXH1_9PROT</name>
<dbReference type="SUPFAM" id="SSF55729">
    <property type="entry name" value="Acyl-CoA N-acyltransferases (Nat)"/>
    <property type="match status" value="1"/>
</dbReference>
<dbReference type="PROSITE" id="PS51186">
    <property type="entry name" value="GNAT"/>
    <property type="match status" value="1"/>
</dbReference>
<gene>
    <name evidence="4" type="ORF">U1T56_22410</name>
</gene>
<dbReference type="Pfam" id="PF00583">
    <property type="entry name" value="Acetyltransf_1"/>
    <property type="match status" value="1"/>
</dbReference>
<evidence type="ECO:0000256" key="1">
    <source>
        <dbReference type="ARBA" id="ARBA00022679"/>
    </source>
</evidence>
<dbReference type="Gene3D" id="3.40.630.30">
    <property type="match status" value="1"/>
</dbReference>
<evidence type="ECO:0000313" key="5">
    <source>
        <dbReference type="Proteomes" id="UP001375743"/>
    </source>
</evidence>
<evidence type="ECO:0000256" key="2">
    <source>
        <dbReference type="ARBA" id="ARBA00023315"/>
    </source>
</evidence>
<dbReference type="InterPro" id="IPR050832">
    <property type="entry name" value="Bact_Acetyltransf"/>
</dbReference>
<organism evidence="4 5">
    <name type="scientific">Benzoatithermus flavus</name>
    <dbReference type="NCBI Taxonomy" id="3108223"/>
    <lineage>
        <taxon>Bacteria</taxon>
        <taxon>Pseudomonadati</taxon>
        <taxon>Pseudomonadota</taxon>
        <taxon>Alphaproteobacteria</taxon>
        <taxon>Geminicoccales</taxon>
        <taxon>Geminicoccaceae</taxon>
        <taxon>Benzoatithermus</taxon>
    </lineage>
</organism>
<protein>
    <submittedName>
        <fullName evidence="4">GNAT family N-acetyltransferase</fullName>
    </submittedName>
</protein>
<accession>A0ABU8XXH1</accession>
<reference evidence="4 5" key="1">
    <citation type="submission" date="2024-01" db="EMBL/GenBank/DDBJ databases">
        <title>Multi-omics insights into the function and evolution of sodium benzoate biodegradation pathways in Benzoatithermus flavus gen. nov., sp. nov. from hot spring.</title>
        <authorList>
            <person name="Hu C.-J."/>
            <person name="Li W.-J."/>
        </authorList>
    </citation>
    <scope>NUCLEOTIDE SEQUENCE [LARGE SCALE GENOMIC DNA]</scope>
    <source>
        <strain evidence="4 5">SYSU G07066</strain>
    </source>
</reference>
<dbReference type="InterPro" id="IPR000182">
    <property type="entry name" value="GNAT_dom"/>
</dbReference>
<dbReference type="CDD" id="cd04301">
    <property type="entry name" value="NAT_SF"/>
    <property type="match status" value="1"/>
</dbReference>
<feature type="domain" description="N-acetyltransferase" evidence="3">
    <location>
        <begin position="1"/>
        <end position="140"/>
    </location>
</feature>
<dbReference type="EMBL" id="JBBLZC010000038">
    <property type="protein sequence ID" value="MEK0085918.1"/>
    <property type="molecule type" value="Genomic_DNA"/>
</dbReference>